<accession>A0A183AIM7</accession>
<proteinExistence type="predicted"/>
<evidence type="ECO:0000256" key="2">
    <source>
        <dbReference type="SAM" id="Phobius"/>
    </source>
</evidence>
<organism evidence="5">
    <name type="scientific">Echinostoma caproni</name>
    <dbReference type="NCBI Taxonomy" id="27848"/>
    <lineage>
        <taxon>Eukaryota</taxon>
        <taxon>Metazoa</taxon>
        <taxon>Spiralia</taxon>
        <taxon>Lophotrochozoa</taxon>
        <taxon>Platyhelminthes</taxon>
        <taxon>Trematoda</taxon>
        <taxon>Digenea</taxon>
        <taxon>Plagiorchiida</taxon>
        <taxon>Echinostomata</taxon>
        <taxon>Echinostomatoidea</taxon>
        <taxon>Echinostomatidae</taxon>
        <taxon>Echinostoma</taxon>
    </lineage>
</organism>
<keyword evidence="2" id="KW-0812">Transmembrane</keyword>
<dbReference type="Proteomes" id="UP000272942">
    <property type="component" value="Unassembled WGS sequence"/>
</dbReference>
<reference evidence="3 4" key="2">
    <citation type="submission" date="2018-11" db="EMBL/GenBank/DDBJ databases">
        <authorList>
            <consortium name="Pathogen Informatics"/>
        </authorList>
    </citation>
    <scope>NUCLEOTIDE SEQUENCE [LARGE SCALE GENOMIC DNA]</scope>
    <source>
        <strain evidence="3 4">Egypt</strain>
    </source>
</reference>
<feature type="region of interest" description="Disordered" evidence="1">
    <location>
        <begin position="96"/>
        <end position="117"/>
    </location>
</feature>
<dbReference type="AlphaFoldDB" id="A0A183AIM7"/>
<dbReference type="EMBL" id="UZAN01043850">
    <property type="protein sequence ID" value="VDP79404.1"/>
    <property type="molecule type" value="Genomic_DNA"/>
</dbReference>
<gene>
    <name evidence="3" type="ORF">ECPE_LOCUS6812</name>
</gene>
<dbReference type="OrthoDB" id="6278854at2759"/>
<feature type="transmembrane region" description="Helical" evidence="2">
    <location>
        <begin position="12"/>
        <end position="38"/>
    </location>
</feature>
<keyword evidence="2" id="KW-1133">Transmembrane helix</keyword>
<reference evidence="5" key="1">
    <citation type="submission" date="2016-06" db="UniProtKB">
        <authorList>
            <consortium name="WormBaseParasite"/>
        </authorList>
    </citation>
    <scope>IDENTIFICATION</scope>
</reference>
<dbReference type="WBParaSite" id="ECPE_0000682501-mRNA-1">
    <property type="protein sequence ID" value="ECPE_0000682501-mRNA-1"/>
    <property type="gene ID" value="ECPE_0000682501"/>
</dbReference>
<keyword evidence="4" id="KW-1185">Reference proteome</keyword>
<evidence type="ECO:0000313" key="5">
    <source>
        <dbReference type="WBParaSite" id="ECPE_0000682501-mRNA-1"/>
    </source>
</evidence>
<evidence type="ECO:0000256" key="1">
    <source>
        <dbReference type="SAM" id="MobiDB-lite"/>
    </source>
</evidence>
<name>A0A183AIM7_9TREM</name>
<protein>
    <submittedName>
        <fullName evidence="5">Protein tweety homolog</fullName>
    </submittedName>
</protein>
<evidence type="ECO:0000313" key="3">
    <source>
        <dbReference type="EMBL" id="VDP79404.1"/>
    </source>
</evidence>
<sequence length="310" mass="34483">MLVTWRQLIVLLVLAIVIWSALACLMSYPVMSIAFLWYRNEGATRLRLASLDLPGMIRQTRAIPFDPTMSAHSQVVRSVNSAHRFLKQSPQIQLQQPGDPVDYQLPGEPPDTSSIYGENTPEGINNWSKVAADADDLQDITREHHPDNYDPTRAGQALADRVDTVVDQSQARGTEVGRNATDLFRSSADEFKDSVTTQAKDYGQRLINKALSASESIAMFFKCSADSIDLSYYGLYDAQGLPIYVARNNLEARTQNILICVCIGISGIFLLILGYLQIVICTAMNYARMQETRYYEASSEVGEEGVALQQ</sequence>
<dbReference type="PROSITE" id="PS51257">
    <property type="entry name" value="PROKAR_LIPOPROTEIN"/>
    <property type="match status" value="1"/>
</dbReference>
<feature type="transmembrane region" description="Helical" evidence="2">
    <location>
        <begin position="257"/>
        <end position="280"/>
    </location>
</feature>
<evidence type="ECO:0000313" key="4">
    <source>
        <dbReference type="Proteomes" id="UP000272942"/>
    </source>
</evidence>
<keyword evidence="2" id="KW-0472">Membrane</keyword>